<evidence type="ECO:0000313" key="2">
    <source>
        <dbReference type="EMBL" id="PWJ79360.1"/>
    </source>
</evidence>
<keyword evidence="1" id="KW-0812">Transmembrane</keyword>
<comment type="caution">
    <text evidence="2">The sequence shown here is derived from an EMBL/GenBank/DDBJ whole genome shotgun (WGS) entry which is preliminary data.</text>
</comment>
<gene>
    <name evidence="2" type="ORF">C7383_101741</name>
</gene>
<protein>
    <submittedName>
        <fullName evidence="2">Uncharacterized protein</fullName>
    </submittedName>
</protein>
<reference evidence="2 3" key="1">
    <citation type="submission" date="2018-05" db="EMBL/GenBank/DDBJ databases">
        <authorList>
            <person name="Goeker M."/>
            <person name="Huntemann M."/>
            <person name="Clum A."/>
            <person name="Pillay M."/>
            <person name="Palaniappan K."/>
            <person name="Varghese N."/>
            <person name="Mikhailova N."/>
            <person name="Stamatis D."/>
            <person name="Reddy T."/>
            <person name="Daum C."/>
            <person name="Shapiro N."/>
            <person name="Ivanova N."/>
            <person name="Kyrpides N."/>
            <person name="Woyke T."/>
        </authorList>
    </citation>
    <scope>NUCLEOTIDE SEQUENCE [LARGE SCALE GENOMIC DNA]</scope>
    <source>
        <strain evidence="2 3">DSM 26524</strain>
    </source>
</reference>
<name>A0AB73TAU7_9FIRM</name>
<keyword evidence="1" id="KW-1133">Transmembrane helix</keyword>
<proteinExistence type="predicted"/>
<evidence type="ECO:0000256" key="1">
    <source>
        <dbReference type="SAM" id="Phobius"/>
    </source>
</evidence>
<sequence length="45" mass="5060">MKRIIGYTLFWIAIGMLLALFLPNILVAVLTITLLLIGYNIFCSC</sequence>
<accession>A0AB73TAU7</accession>
<keyword evidence="1" id="KW-0472">Membrane</keyword>
<dbReference type="EMBL" id="QGGY01000001">
    <property type="protein sequence ID" value="PWJ79360.1"/>
    <property type="molecule type" value="Genomic_DNA"/>
</dbReference>
<evidence type="ECO:0000313" key="3">
    <source>
        <dbReference type="Proteomes" id="UP000245412"/>
    </source>
</evidence>
<keyword evidence="3" id="KW-1185">Reference proteome</keyword>
<feature type="transmembrane region" description="Helical" evidence="1">
    <location>
        <begin position="9"/>
        <end position="42"/>
    </location>
</feature>
<dbReference type="AlphaFoldDB" id="A0AB73TAU7"/>
<dbReference type="RefSeq" id="WP_187374062.1">
    <property type="nucleotide sequence ID" value="NZ_CABJAT010000001.1"/>
</dbReference>
<dbReference type="Proteomes" id="UP000245412">
    <property type="component" value="Unassembled WGS sequence"/>
</dbReference>
<organism evidence="2 3">
    <name type="scientific">Murimonas intestini</name>
    <dbReference type="NCBI Taxonomy" id="1337051"/>
    <lineage>
        <taxon>Bacteria</taxon>
        <taxon>Bacillati</taxon>
        <taxon>Bacillota</taxon>
        <taxon>Clostridia</taxon>
        <taxon>Lachnospirales</taxon>
        <taxon>Lachnospiraceae</taxon>
        <taxon>Murimonas</taxon>
    </lineage>
</organism>